<protein>
    <submittedName>
        <fullName evidence="1">Uncharacterized protein</fullName>
    </submittedName>
</protein>
<keyword evidence="2" id="KW-1185">Reference proteome</keyword>
<dbReference type="EMBL" id="BQNB010009482">
    <property type="protein sequence ID" value="GJS64139.1"/>
    <property type="molecule type" value="Genomic_DNA"/>
</dbReference>
<organism evidence="1 2">
    <name type="scientific">Tanacetum coccineum</name>
    <dbReference type="NCBI Taxonomy" id="301880"/>
    <lineage>
        <taxon>Eukaryota</taxon>
        <taxon>Viridiplantae</taxon>
        <taxon>Streptophyta</taxon>
        <taxon>Embryophyta</taxon>
        <taxon>Tracheophyta</taxon>
        <taxon>Spermatophyta</taxon>
        <taxon>Magnoliopsida</taxon>
        <taxon>eudicotyledons</taxon>
        <taxon>Gunneridae</taxon>
        <taxon>Pentapetalae</taxon>
        <taxon>asterids</taxon>
        <taxon>campanulids</taxon>
        <taxon>Asterales</taxon>
        <taxon>Asteraceae</taxon>
        <taxon>Asteroideae</taxon>
        <taxon>Anthemideae</taxon>
        <taxon>Anthemidinae</taxon>
        <taxon>Tanacetum</taxon>
    </lineage>
</organism>
<evidence type="ECO:0000313" key="1">
    <source>
        <dbReference type="EMBL" id="GJS64139.1"/>
    </source>
</evidence>
<reference evidence="1" key="2">
    <citation type="submission" date="2022-01" db="EMBL/GenBank/DDBJ databases">
        <authorList>
            <person name="Yamashiro T."/>
            <person name="Shiraishi A."/>
            <person name="Satake H."/>
            <person name="Nakayama K."/>
        </authorList>
    </citation>
    <scope>NUCLEOTIDE SEQUENCE</scope>
</reference>
<dbReference type="Proteomes" id="UP001151760">
    <property type="component" value="Unassembled WGS sequence"/>
</dbReference>
<dbReference type="PANTHER" id="PTHR47481:SF38">
    <property type="entry name" value="POU DOMAIN, CLASS 4, TRANSCRIPTION FACTOR 1-LIKE"/>
    <property type="match status" value="1"/>
</dbReference>
<evidence type="ECO:0000313" key="2">
    <source>
        <dbReference type="Proteomes" id="UP001151760"/>
    </source>
</evidence>
<reference evidence="1" key="1">
    <citation type="journal article" date="2022" name="Int. J. Mol. Sci.">
        <title>Draft Genome of Tanacetum Coccineum: Genomic Comparison of Closely Related Tanacetum-Family Plants.</title>
        <authorList>
            <person name="Yamashiro T."/>
            <person name="Shiraishi A."/>
            <person name="Nakayama K."/>
            <person name="Satake H."/>
        </authorList>
    </citation>
    <scope>NUCLEOTIDE SEQUENCE</scope>
</reference>
<gene>
    <name evidence="1" type="ORF">Tco_0678703</name>
</gene>
<name>A0ABQ4XFZ3_9ASTR</name>
<accession>A0ABQ4XFZ3</accession>
<sequence length="216" mass="24356">MTSYPTILEPDTISSKAWVRLKDIFQDNKNSRTVYLEHQFTNTRLKHFSLVSAYCQELKILLGQLSKVEAPYFNNRPVLQLIFGLNESHDNVVRFIQQSDLILPFEARFKLILEETHKNKQAENAAKKKDLEGLSILALWGLITTADVVEIEVVTVDVVVAASIISTSNIPTDIDQVIHTMSPTPLDDQWNMDTGATLHMTASQVTISSFSQVEHS</sequence>
<comment type="caution">
    <text evidence="1">The sequence shown here is derived from an EMBL/GenBank/DDBJ whole genome shotgun (WGS) entry which is preliminary data.</text>
</comment>
<dbReference type="PANTHER" id="PTHR47481">
    <property type="match status" value="1"/>
</dbReference>
<proteinExistence type="predicted"/>
<dbReference type="Pfam" id="PF14223">
    <property type="entry name" value="Retrotran_gag_2"/>
    <property type="match status" value="1"/>
</dbReference>